<protein>
    <submittedName>
        <fullName evidence="1">Uncharacterized protein</fullName>
    </submittedName>
</protein>
<dbReference type="Proteomes" id="UP000499080">
    <property type="component" value="Unassembled WGS sequence"/>
</dbReference>
<sequence length="101" mass="11599">MSANDLPYVQRSKEYSERFPDNAVQSREFKSCDTSLWTSNYARVVENYSQNMFIISFCFGLLLLNDFLIEVLNVTTDEGSELRLCSLLNSTKDTGTLHSLR</sequence>
<reference evidence="1 2" key="1">
    <citation type="journal article" date="2019" name="Sci. Rep.">
        <title>Orb-weaving spider Araneus ventricosus genome elucidates the spidroin gene catalogue.</title>
        <authorList>
            <person name="Kono N."/>
            <person name="Nakamura H."/>
            <person name="Ohtoshi R."/>
            <person name="Moran D.A.P."/>
            <person name="Shinohara A."/>
            <person name="Yoshida Y."/>
            <person name="Fujiwara M."/>
            <person name="Mori M."/>
            <person name="Tomita M."/>
            <person name="Arakawa K."/>
        </authorList>
    </citation>
    <scope>NUCLEOTIDE SEQUENCE [LARGE SCALE GENOMIC DNA]</scope>
</reference>
<organism evidence="1 2">
    <name type="scientific">Araneus ventricosus</name>
    <name type="common">Orbweaver spider</name>
    <name type="synonym">Epeira ventricosa</name>
    <dbReference type="NCBI Taxonomy" id="182803"/>
    <lineage>
        <taxon>Eukaryota</taxon>
        <taxon>Metazoa</taxon>
        <taxon>Ecdysozoa</taxon>
        <taxon>Arthropoda</taxon>
        <taxon>Chelicerata</taxon>
        <taxon>Arachnida</taxon>
        <taxon>Araneae</taxon>
        <taxon>Araneomorphae</taxon>
        <taxon>Entelegynae</taxon>
        <taxon>Araneoidea</taxon>
        <taxon>Araneidae</taxon>
        <taxon>Araneus</taxon>
    </lineage>
</organism>
<dbReference type="AlphaFoldDB" id="A0A4Y2I8V8"/>
<accession>A0A4Y2I8V8</accession>
<evidence type="ECO:0000313" key="1">
    <source>
        <dbReference type="EMBL" id="GBM73842.1"/>
    </source>
</evidence>
<name>A0A4Y2I8V8_ARAVE</name>
<gene>
    <name evidence="1" type="ORF">AVEN_100546_1</name>
</gene>
<dbReference type="EMBL" id="BGPR01002461">
    <property type="protein sequence ID" value="GBM73842.1"/>
    <property type="molecule type" value="Genomic_DNA"/>
</dbReference>
<keyword evidence="2" id="KW-1185">Reference proteome</keyword>
<proteinExistence type="predicted"/>
<comment type="caution">
    <text evidence="1">The sequence shown here is derived from an EMBL/GenBank/DDBJ whole genome shotgun (WGS) entry which is preliminary data.</text>
</comment>
<evidence type="ECO:0000313" key="2">
    <source>
        <dbReference type="Proteomes" id="UP000499080"/>
    </source>
</evidence>